<gene>
    <name evidence="3" type="ORF">EC847_103193</name>
</gene>
<feature type="domain" description="FAD-binding FR-type" evidence="2">
    <location>
        <begin position="5"/>
        <end position="132"/>
    </location>
</feature>
<sequence>MAAGYRIFNVVLARRIQISPSLLRCVFTGPDVAQMKHESPDQRIKLLFAAEGEETATMSVSDSWYQDYLALPKAKRPVMRTYTLRELRLDAQEVDVEFVLHGDGGPASRWATHAMPGDALQMVAPNGASDENSGGYEWLDNDSLRQALLIADETALPAAMGILEQLAKKPNPPRVQAFFTVPHEADFQPQAFPFADVRWLARDRQDDLLSTVEREVTLPAYALAGEQSTEEHSLDGSLLWERASEAAGFQAWVAAESTLVKNLRRSLIEKQQLNRECASFMAYWAQGRA</sequence>
<evidence type="ECO:0000256" key="1">
    <source>
        <dbReference type="ARBA" id="ARBA00035644"/>
    </source>
</evidence>
<dbReference type="Proteomes" id="UP000295530">
    <property type="component" value="Unassembled WGS sequence"/>
</dbReference>
<dbReference type="Gene3D" id="2.40.30.10">
    <property type="entry name" value="Translation factors"/>
    <property type="match status" value="1"/>
</dbReference>
<proteinExistence type="inferred from homology"/>
<dbReference type="EMBL" id="SNVX01000003">
    <property type="protein sequence ID" value="TDN60012.1"/>
    <property type="molecule type" value="Genomic_DNA"/>
</dbReference>
<dbReference type="GO" id="GO:0016491">
    <property type="term" value="F:oxidoreductase activity"/>
    <property type="evidence" value="ECO:0007669"/>
    <property type="project" value="InterPro"/>
</dbReference>
<dbReference type="InterPro" id="IPR017927">
    <property type="entry name" value="FAD-bd_FR_type"/>
</dbReference>
<dbReference type="AlphaFoldDB" id="A0A4R6EM02"/>
<accession>A0A4R6EM02</accession>
<evidence type="ECO:0000313" key="4">
    <source>
        <dbReference type="Proteomes" id="UP000295530"/>
    </source>
</evidence>
<dbReference type="CDD" id="cd06193">
    <property type="entry name" value="siderophore_interacting"/>
    <property type="match status" value="1"/>
</dbReference>
<dbReference type="PROSITE" id="PS51384">
    <property type="entry name" value="FAD_FR"/>
    <property type="match status" value="1"/>
</dbReference>
<dbReference type="SUPFAM" id="SSF63380">
    <property type="entry name" value="Riboflavin synthase domain-like"/>
    <property type="match status" value="1"/>
</dbReference>
<dbReference type="InterPro" id="IPR013113">
    <property type="entry name" value="SIP_FAD-bd"/>
</dbReference>
<dbReference type="Gene3D" id="3.40.50.80">
    <property type="entry name" value="Nucleotide-binding domain of ferredoxin-NADP reductase (FNR) module"/>
    <property type="match status" value="1"/>
</dbReference>
<dbReference type="InterPro" id="IPR007037">
    <property type="entry name" value="SIP_rossman_dom"/>
</dbReference>
<dbReference type="InterPro" id="IPR017938">
    <property type="entry name" value="Riboflavin_synthase-like_b-brl"/>
</dbReference>
<dbReference type="RefSeq" id="WP_133460703.1">
    <property type="nucleotide sequence ID" value="NZ_SNVX01000003.1"/>
</dbReference>
<dbReference type="Pfam" id="PF04954">
    <property type="entry name" value="SIP"/>
    <property type="match status" value="1"/>
</dbReference>
<dbReference type="InterPro" id="IPR039261">
    <property type="entry name" value="FNR_nucleotide-bd"/>
</dbReference>
<reference evidence="3 4" key="1">
    <citation type="submission" date="2019-03" db="EMBL/GenBank/DDBJ databases">
        <title>Genomic analyses of the natural microbiome of Caenorhabditis elegans.</title>
        <authorList>
            <person name="Samuel B."/>
        </authorList>
    </citation>
    <scope>NUCLEOTIDE SEQUENCE [LARGE SCALE GENOMIC DNA]</scope>
    <source>
        <strain evidence="3 4">BIGb0156</strain>
    </source>
</reference>
<evidence type="ECO:0000259" key="2">
    <source>
        <dbReference type="PROSITE" id="PS51384"/>
    </source>
</evidence>
<dbReference type="PANTHER" id="PTHR30157">
    <property type="entry name" value="FERRIC REDUCTASE, NADPH-DEPENDENT"/>
    <property type="match status" value="1"/>
</dbReference>
<comment type="caution">
    <text evidence="3">The sequence shown here is derived from an EMBL/GenBank/DDBJ whole genome shotgun (WGS) entry which is preliminary data.</text>
</comment>
<organism evidence="3 4">
    <name type="scientific">Scandinavium goeteborgense</name>
    <dbReference type="NCBI Taxonomy" id="1851514"/>
    <lineage>
        <taxon>Bacteria</taxon>
        <taxon>Pseudomonadati</taxon>
        <taxon>Pseudomonadota</taxon>
        <taxon>Gammaproteobacteria</taxon>
        <taxon>Enterobacterales</taxon>
        <taxon>Enterobacteriaceae</taxon>
        <taxon>Scandinavium</taxon>
    </lineage>
</organism>
<dbReference type="InterPro" id="IPR039374">
    <property type="entry name" value="SIP_fam"/>
</dbReference>
<dbReference type="Pfam" id="PF08021">
    <property type="entry name" value="FAD_binding_9"/>
    <property type="match status" value="1"/>
</dbReference>
<evidence type="ECO:0000313" key="3">
    <source>
        <dbReference type="EMBL" id="TDN60012.1"/>
    </source>
</evidence>
<protein>
    <submittedName>
        <fullName evidence="3">NADPH-dependent ferric siderophore reductase</fullName>
    </submittedName>
</protein>
<dbReference type="PANTHER" id="PTHR30157:SF0">
    <property type="entry name" value="NADPH-DEPENDENT FERRIC-CHELATE REDUCTASE"/>
    <property type="match status" value="1"/>
</dbReference>
<comment type="similarity">
    <text evidence="1">Belongs to the SIP oxidoreductase family.</text>
</comment>
<dbReference type="OrthoDB" id="9814826at2"/>
<keyword evidence="4" id="KW-1185">Reference proteome</keyword>
<name>A0A4R6EM02_SCAGO</name>